<dbReference type="InterPro" id="IPR006665">
    <property type="entry name" value="OmpA-like"/>
</dbReference>
<dbReference type="PANTHER" id="PTHR30329:SF21">
    <property type="entry name" value="LIPOPROTEIN YIAD-RELATED"/>
    <property type="match status" value="1"/>
</dbReference>
<dbReference type="InterPro" id="IPR036737">
    <property type="entry name" value="OmpA-like_sf"/>
</dbReference>
<proteinExistence type="predicted"/>
<dbReference type="EMBL" id="WHOS01000010">
    <property type="protein sequence ID" value="NUA99649.1"/>
    <property type="molecule type" value="Genomic_DNA"/>
</dbReference>
<evidence type="ECO:0000256" key="1">
    <source>
        <dbReference type="ARBA" id="ARBA00004442"/>
    </source>
</evidence>
<sequence length="243" mass="25517">MHAGLFHAQFEATVRGPNNAAMRRSRITVRRRSRNAAKRLVLALGACVWVTLPVAGLAQGLPGPATPMGPNPSECEIQAALLGTTGPNCPPVAMQRPAAPPPAMPSVAPPGQRPGPVTVPPLPGPTAMQAPELRAAFRVEFDFNSAVIRPESREILDKVAAVMGTAGTTRFRIVGHTDAVGGDAANLALSKRRAAAAVEYLVSRHRIHADRLEASGMGARELLLPDQPKAAANRRVEIVNLGG</sequence>
<protein>
    <submittedName>
        <fullName evidence="6">OmpA family protein</fullName>
    </submittedName>
</protein>
<dbReference type="RefSeq" id="WP_174470921.1">
    <property type="nucleotide sequence ID" value="NZ_JAGINN010000002.1"/>
</dbReference>
<dbReference type="InterPro" id="IPR006664">
    <property type="entry name" value="OMP_bac"/>
</dbReference>
<dbReference type="InterPro" id="IPR050330">
    <property type="entry name" value="Bact_OuterMem_StrucFunc"/>
</dbReference>
<dbReference type="PROSITE" id="PS51123">
    <property type="entry name" value="OMPA_2"/>
    <property type="match status" value="1"/>
</dbReference>
<name>A0ABX2KG89_9PROT</name>
<reference evidence="6 7" key="1">
    <citation type="submission" date="2019-10" db="EMBL/GenBank/DDBJ databases">
        <title>Genome sequence of Azospirillum melinis.</title>
        <authorList>
            <person name="Ambrosini A."/>
            <person name="Sant'Anna F.H."/>
            <person name="Cassan F.D."/>
            <person name="Souza E.M."/>
            <person name="Passaglia L.M.P."/>
        </authorList>
    </citation>
    <scope>NUCLEOTIDE SEQUENCE [LARGE SCALE GENOMIC DNA]</scope>
    <source>
        <strain evidence="6 7">TMCY0552</strain>
    </source>
</reference>
<evidence type="ECO:0000259" key="5">
    <source>
        <dbReference type="PROSITE" id="PS51123"/>
    </source>
</evidence>
<keyword evidence="3" id="KW-0998">Cell outer membrane</keyword>
<dbReference type="PANTHER" id="PTHR30329">
    <property type="entry name" value="STATOR ELEMENT OF FLAGELLAR MOTOR COMPLEX"/>
    <property type="match status" value="1"/>
</dbReference>
<evidence type="ECO:0000256" key="3">
    <source>
        <dbReference type="ARBA" id="ARBA00023237"/>
    </source>
</evidence>
<feature type="domain" description="OmpA-like" evidence="5">
    <location>
        <begin position="128"/>
        <end position="243"/>
    </location>
</feature>
<evidence type="ECO:0000313" key="7">
    <source>
        <dbReference type="Proteomes" id="UP000605086"/>
    </source>
</evidence>
<dbReference type="Gene3D" id="3.30.1330.60">
    <property type="entry name" value="OmpA-like domain"/>
    <property type="match status" value="1"/>
</dbReference>
<evidence type="ECO:0000256" key="4">
    <source>
        <dbReference type="PROSITE-ProRule" id="PRU00473"/>
    </source>
</evidence>
<comment type="subcellular location">
    <subcellularLocation>
        <location evidence="1">Cell outer membrane</location>
    </subcellularLocation>
</comment>
<comment type="caution">
    <text evidence="6">The sequence shown here is derived from an EMBL/GenBank/DDBJ whole genome shotgun (WGS) entry which is preliminary data.</text>
</comment>
<gene>
    <name evidence="6" type="ORF">GBZ48_10120</name>
</gene>
<dbReference type="PRINTS" id="PR01021">
    <property type="entry name" value="OMPADOMAIN"/>
</dbReference>
<organism evidence="6 7">
    <name type="scientific">Azospirillum melinis</name>
    <dbReference type="NCBI Taxonomy" id="328839"/>
    <lineage>
        <taxon>Bacteria</taxon>
        <taxon>Pseudomonadati</taxon>
        <taxon>Pseudomonadota</taxon>
        <taxon>Alphaproteobacteria</taxon>
        <taxon>Rhodospirillales</taxon>
        <taxon>Azospirillaceae</taxon>
        <taxon>Azospirillum</taxon>
    </lineage>
</organism>
<keyword evidence="2 4" id="KW-0472">Membrane</keyword>
<evidence type="ECO:0000256" key="2">
    <source>
        <dbReference type="ARBA" id="ARBA00023136"/>
    </source>
</evidence>
<dbReference type="Proteomes" id="UP000605086">
    <property type="component" value="Unassembled WGS sequence"/>
</dbReference>
<dbReference type="Pfam" id="PF00691">
    <property type="entry name" value="OmpA"/>
    <property type="match status" value="1"/>
</dbReference>
<dbReference type="SUPFAM" id="SSF103088">
    <property type="entry name" value="OmpA-like"/>
    <property type="match status" value="1"/>
</dbReference>
<keyword evidence="7" id="KW-1185">Reference proteome</keyword>
<evidence type="ECO:0000313" key="6">
    <source>
        <dbReference type="EMBL" id="NUA99649.1"/>
    </source>
</evidence>
<dbReference type="CDD" id="cd07185">
    <property type="entry name" value="OmpA_C-like"/>
    <property type="match status" value="1"/>
</dbReference>
<accession>A0ABX2KG89</accession>